<feature type="domain" description="tRNA pseudouridylate synthase B C-terminal" evidence="7">
    <location>
        <begin position="174"/>
        <end position="232"/>
    </location>
</feature>
<dbReference type="EC" id="5.4.99.25" evidence="5"/>
<dbReference type="SUPFAM" id="SSF55120">
    <property type="entry name" value="Pseudouridine synthase"/>
    <property type="match status" value="1"/>
</dbReference>
<evidence type="ECO:0000256" key="1">
    <source>
        <dbReference type="ARBA" id="ARBA00000385"/>
    </source>
</evidence>
<evidence type="ECO:0000259" key="7">
    <source>
        <dbReference type="Pfam" id="PF16198"/>
    </source>
</evidence>
<keyword evidence="9" id="KW-1185">Reference proteome</keyword>
<dbReference type="HAMAP" id="MF_01080">
    <property type="entry name" value="TruB_bact"/>
    <property type="match status" value="1"/>
</dbReference>
<sequence>MNGILPLYKPKGFTSHDCVMKVRKLLHIKKVGHTGTLDPGVEGVLPICIGEATKIIPFLLHLKKVYIADVYLGYSTTTEDREGEIVAEKEVVSLPTNEEINNVLQKFHGEIKQVPPMYSAVKVKGKKLYEYARENKEVERLERVVTIYELTRLEEKLNNPFRIKVTCSKGTYIRTLCVDIGRELGYPSHMSYLKRAESDSFMMSETVTFPELEEAIHKKEVEKLLYPIERGLRHLDVFFVDRDLKQKVLQGQKLPIPTKCPKTDPFIIMHENELLAIYEKHKINKNEIKPIRVFNIHKRM</sequence>
<protein>
    <recommendedName>
        <fullName evidence="5">tRNA pseudouridine synthase B</fullName>
        <ecNumber evidence="5">5.4.99.25</ecNumber>
    </recommendedName>
    <alternativeName>
        <fullName evidence="5">tRNA pseudouridine(55) synthase</fullName>
        <shortName evidence="5">Psi55 synthase</shortName>
    </alternativeName>
    <alternativeName>
        <fullName evidence="5">tRNA pseudouridylate synthase</fullName>
    </alternativeName>
    <alternativeName>
        <fullName evidence="5">tRNA-uridine isomerase</fullName>
    </alternativeName>
</protein>
<keyword evidence="3 5" id="KW-0819">tRNA processing</keyword>
<dbReference type="GO" id="GO:0003723">
    <property type="term" value="F:RNA binding"/>
    <property type="evidence" value="ECO:0007669"/>
    <property type="project" value="InterPro"/>
</dbReference>
<dbReference type="InterPro" id="IPR002501">
    <property type="entry name" value="PsdUridine_synth_N"/>
</dbReference>
<organism evidence="8 9">
    <name type="scientific">Pseudogracilibacillus auburnensis</name>
    <dbReference type="NCBI Taxonomy" id="1494959"/>
    <lineage>
        <taxon>Bacteria</taxon>
        <taxon>Bacillati</taxon>
        <taxon>Bacillota</taxon>
        <taxon>Bacilli</taxon>
        <taxon>Bacillales</taxon>
        <taxon>Bacillaceae</taxon>
        <taxon>Pseudogracilibacillus</taxon>
    </lineage>
</organism>
<dbReference type="FunFam" id="3.30.2350.10:FF:000011">
    <property type="entry name" value="tRNA pseudouridine synthase B"/>
    <property type="match status" value="1"/>
</dbReference>
<evidence type="ECO:0000256" key="3">
    <source>
        <dbReference type="ARBA" id="ARBA00022694"/>
    </source>
</evidence>
<dbReference type="Pfam" id="PF16198">
    <property type="entry name" value="TruB_C_2"/>
    <property type="match status" value="1"/>
</dbReference>
<dbReference type="EMBL" id="QJJQ01000003">
    <property type="protein sequence ID" value="PXW88651.1"/>
    <property type="molecule type" value="Genomic_DNA"/>
</dbReference>
<dbReference type="OrthoDB" id="9802309at2"/>
<evidence type="ECO:0000313" key="9">
    <source>
        <dbReference type="Proteomes" id="UP000247978"/>
    </source>
</evidence>
<evidence type="ECO:0000259" key="6">
    <source>
        <dbReference type="Pfam" id="PF01509"/>
    </source>
</evidence>
<dbReference type="NCBIfam" id="TIGR00431">
    <property type="entry name" value="TruB"/>
    <property type="match status" value="1"/>
</dbReference>
<proteinExistence type="inferred from homology"/>
<dbReference type="GO" id="GO:0031119">
    <property type="term" value="P:tRNA pseudouridine synthesis"/>
    <property type="evidence" value="ECO:0007669"/>
    <property type="project" value="UniProtKB-UniRule"/>
</dbReference>
<dbReference type="InterPro" id="IPR020103">
    <property type="entry name" value="PsdUridine_synth_cat_dom_sf"/>
</dbReference>
<dbReference type="RefSeq" id="WP_110394487.1">
    <property type="nucleotide sequence ID" value="NZ_JBHUHB010000001.1"/>
</dbReference>
<comment type="catalytic activity">
    <reaction evidence="1 5">
        <text>uridine(55) in tRNA = pseudouridine(55) in tRNA</text>
        <dbReference type="Rhea" id="RHEA:42532"/>
        <dbReference type="Rhea" id="RHEA-COMP:10101"/>
        <dbReference type="Rhea" id="RHEA-COMP:10102"/>
        <dbReference type="ChEBI" id="CHEBI:65314"/>
        <dbReference type="ChEBI" id="CHEBI:65315"/>
        <dbReference type="EC" id="5.4.99.25"/>
    </reaction>
</comment>
<comment type="caution">
    <text evidence="8">The sequence shown here is derived from an EMBL/GenBank/DDBJ whole genome shotgun (WGS) entry which is preliminary data.</text>
</comment>
<accession>A0A2V3W6J6</accession>
<comment type="function">
    <text evidence="5">Responsible for synthesis of pseudouridine from uracil-55 in the psi GC loop of transfer RNAs.</text>
</comment>
<dbReference type="GO" id="GO:1990481">
    <property type="term" value="P:mRNA pseudouridine synthesis"/>
    <property type="evidence" value="ECO:0007669"/>
    <property type="project" value="TreeGrafter"/>
</dbReference>
<gene>
    <name evidence="5" type="primary">truB</name>
    <name evidence="8" type="ORF">DFR56_103156</name>
</gene>
<dbReference type="CDD" id="cd02573">
    <property type="entry name" value="PseudoU_synth_EcTruB"/>
    <property type="match status" value="1"/>
</dbReference>
<dbReference type="AlphaFoldDB" id="A0A2V3W6J6"/>
<name>A0A2V3W6J6_9BACI</name>
<evidence type="ECO:0000256" key="4">
    <source>
        <dbReference type="ARBA" id="ARBA00023235"/>
    </source>
</evidence>
<dbReference type="InterPro" id="IPR014780">
    <property type="entry name" value="tRNA_psdUridine_synth_TruB"/>
</dbReference>
<evidence type="ECO:0000256" key="5">
    <source>
        <dbReference type="HAMAP-Rule" id="MF_01080"/>
    </source>
</evidence>
<dbReference type="PANTHER" id="PTHR13767">
    <property type="entry name" value="TRNA-PSEUDOURIDINE SYNTHASE"/>
    <property type="match status" value="1"/>
</dbReference>
<dbReference type="Proteomes" id="UP000247978">
    <property type="component" value="Unassembled WGS sequence"/>
</dbReference>
<comment type="similarity">
    <text evidence="2 5">Belongs to the pseudouridine synthase TruB family. Type 1 subfamily.</text>
</comment>
<dbReference type="Gene3D" id="3.30.2350.10">
    <property type="entry name" value="Pseudouridine synthase"/>
    <property type="match status" value="1"/>
</dbReference>
<keyword evidence="4 5" id="KW-0413">Isomerase</keyword>
<dbReference type="GO" id="GO:0160148">
    <property type="term" value="F:tRNA pseudouridine(55) synthase activity"/>
    <property type="evidence" value="ECO:0007669"/>
    <property type="project" value="UniProtKB-EC"/>
</dbReference>
<reference evidence="8 9" key="1">
    <citation type="submission" date="2018-05" db="EMBL/GenBank/DDBJ databases">
        <title>Genomic Encyclopedia of Type Strains, Phase IV (KMG-IV): sequencing the most valuable type-strain genomes for metagenomic binning, comparative biology and taxonomic classification.</title>
        <authorList>
            <person name="Goeker M."/>
        </authorList>
    </citation>
    <scope>NUCLEOTIDE SEQUENCE [LARGE SCALE GENOMIC DNA]</scope>
    <source>
        <strain evidence="8 9">DSM 28556</strain>
    </source>
</reference>
<evidence type="ECO:0000313" key="8">
    <source>
        <dbReference type="EMBL" id="PXW88651.1"/>
    </source>
</evidence>
<feature type="active site" description="Nucleophile" evidence="5">
    <location>
        <position position="38"/>
    </location>
</feature>
<dbReference type="InterPro" id="IPR032819">
    <property type="entry name" value="TruB_C"/>
</dbReference>
<dbReference type="Pfam" id="PF01509">
    <property type="entry name" value="TruB_N"/>
    <property type="match status" value="1"/>
</dbReference>
<feature type="domain" description="Pseudouridine synthase II N-terminal" evidence="6">
    <location>
        <begin position="23"/>
        <end position="173"/>
    </location>
</feature>
<dbReference type="PANTHER" id="PTHR13767:SF2">
    <property type="entry name" value="PSEUDOURIDYLATE SYNTHASE TRUB1"/>
    <property type="match status" value="1"/>
</dbReference>
<evidence type="ECO:0000256" key="2">
    <source>
        <dbReference type="ARBA" id="ARBA00005642"/>
    </source>
</evidence>